<protein>
    <recommendedName>
        <fullName evidence="4">Pilus assembly protein</fullName>
    </recommendedName>
</protein>
<evidence type="ECO:0000256" key="1">
    <source>
        <dbReference type="SAM" id="Phobius"/>
    </source>
</evidence>
<reference evidence="2" key="1">
    <citation type="journal article" name="DNA Res.">
        <title>The physiological potential of anammox bacteria as revealed by their core genome structure.</title>
        <authorList>
            <person name="Okubo T."/>
            <person name="Toyoda A."/>
            <person name="Fukuhara K."/>
            <person name="Uchiyama I."/>
            <person name="Harigaya Y."/>
            <person name="Kuroiwa M."/>
            <person name="Suzuki T."/>
            <person name="Murakami Y."/>
            <person name="Suwa Y."/>
            <person name="Takami H."/>
        </authorList>
    </citation>
    <scope>NUCLEOTIDE SEQUENCE</scope>
    <source>
        <strain evidence="2">317325-3</strain>
    </source>
</reference>
<dbReference type="AlphaFoldDB" id="A0A809RPV5"/>
<dbReference type="NCBIfam" id="NF041437">
    <property type="entry name" value="TfpZ"/>
    <property type="match status" value="1"/>
</dbReference>
<accession>A0A809RPV5</accession>
<evidence type="ECO:0008006" key="4">
    <source>
        <dbReference type="Google" id="ProtNLM"/>
    </source>
</evidence>
<dbReference type="Proteomes" id="UP000662914">
    <property type="component" value="Chromosome"/>
</dbReference>
<keyword evidence="1" id="KW-0472">Membrane</keyword>
<feature type="transmembrane region" description="Helical" evidence="1">
    <location>
        <begin position="27"/>
        <end position="46"/>
    </location>
</feature>
<name>A0A809RPV5_9PROT</name>
<evidence type="ECO:0000313" key="2">
    <source>
        <dbReference type="EMBL" id="BBO21642.1"/>
    </source>
</evidence>
<gene>
    <name evidence="2" type="ORF">DSYM_23410</name>
</gene>
<organism evidence="2 3">
    <name type="scientific">Candidatus Desulfobacillus denitrificans</name>
    <dbReference type="NCBI Taxonomy" id="2608985"/>
    <lineage>
        <taxon>Bacteria</taxon>
        <taxon>Pseudomonadati</taxon>
        <taxon>Pseudomonadota</taxon>
        <taxon>Betaproteobacteria</taxon>
        <taxon>Candidatus Desulfobacillus</taxon>
    </lineage>
</organism>
<feature type="transmembrane region" description="Helical" evidence="1">
    <location>
        <begin position="91"/>
        <end position="111"/>
    </location>
</feature>
<keyword evidence="1" id="KW-1133">Transmembrane helix</keyword>
<feature type="transmembrane region" description="Helical" evidence="1">
    <location>
        <begin position="58"/>
        <end position="79"/>
    </location>
</feature>
<sequence length="266" mass="29040">MPGRKPDSLMTIVLRLRVAAPTALKHLAASAAAAIGCAFLVFGLWYPFPYGELAGGRGLFLLIVGVDVVCGPLLTLIVFDRRKPRAELLRDIGIVVLIQLAALVYGVAAAAQARPVFLAFEGNRFRVVCAPDIETENLARAPEALRRPGLGGPRLIGARLARPDDADFPESIKLSLGGVPPAFRPERWVDYDVQRQDVVRAIQPLSTLRRKHPSRQADIDAAVRQAGLAEDRLGFLPLVSKRRDDWVAFVDRESAVPVAYLPLDGW</sequence>
<dbReference type="InterPro" id="IPR047814">
    <property type="entry name" value="TfpX/TfpZ-like"/>
</dbReference>
<proteinExistence type="predicted"/>
<evidence type="ECO:0000313" key="3">
    <source>
        <dbReference type="Proteomes" id="UP000662914"/>
    </source>
</evidence>
<keyword evidence="1" id="KW-0812">Transmembrane</keyword>
<dbReference type="KEGG" id="ddz:DSYM_23410"/>
<dbReference type="EMBL" id="AP021857">
    <property type="protein sequence ID" value="BBO21642.1"/>
    <property type="molecule type" value="Genomic_DNA"/>
</dbReference>